<evidence type="ECO:0000256" key="2">
    <source>
        <dbReference type="ARBA" id="ARBA00009069"/>
    </source>
</evidence>
<accession>A0AAF0F8M7</accession>
<evidence type="ECO:0000256" key="4">
    <source>
        <dbReference type="SAM" id="MobiDB-lite"/>
    </source>
</evidence>
<dbReference type="GO" id="GO:0005737">
    <property type="term" value="C:cytoplasm"/>
    <property type="evidence" value="ECO:0007669"/>
    <property type="project" value="UniProtKB-SubCell"/>
</dbReference>
<dbReference type="InterPro" id="IPR051385">
    <property type="entry name" value="Ceramide-binding_SVF1"/>
</dbReference>
<evidence type="ECO:0000259" key="5">
    <source>
        <dbReference type="Pfam" id="PF08622"/>
    </source>
</evidence>
<dbReference type="SUPFAM" id="SSF159245">
    <property type="entry name" value="AttH-like"/>
    <property type="match status" value="1"/>
</dbReference>
<dbReference type="AlphaFoldDB" id="A0AAF0F8M7"/>
<dbReference type="Pfam" id="PF17187">
    <property type="entry name" value="Svf1_C"/>
    <property type="match status" value="1"/>
</dbReference>
<sequence length="439" mass="48686">MSSWSSWLTGSSQAQADQDKPAGTAGHGTNLHAVSDLHPQEALYGELAHNDLEWTCPSGLTTETQVWYTFLEDGAFVMSQIIYSSVGLWNPQVHMTFKYFHPTTGRKIWKSTKAEGFSPLDTDRRCTKSSAFTVTLKDLPDGEQEYMIQANLDKDVQLMYSMKRPAKAQGWKLGQGERGGFTYFGESVKTPAGYVVHRFWPYAVTSGMIVLDGAAIEAKGQGTFVHAIQGMRPNLVASRWNFCTFQSPEQDGITALMMEFTTTSDYGISHVKSDGSSSKRTPQTVTIGSLVHKGELISVVASTRDLDASPDAPSRHSQTRIQHLDLTHDDFTGYKVPQAISYHWDGHTLDNKKAIAADLRVQLGEPAFTKGLVDKVDVMEEIPFFVKKLVNYVAGTKPYIYQTLNPGELTIKLPSADSDEQQVSTIKGTFFEEHTFISE</sequence>
<dbReference type="InterPro" id="IPR033394">
    <property type="entry name" value="Svf1-like_C"/>
</dbReference>
<feature type="domain" description="Svf1-like N-terminal" evidence="5">
    <location>
        <begin position="62"/>
        <end position="229"/>
    </location>
</feature>
<gene>
    <name evidence="7" type="primary">SVF1</name>
    <name evidence="7" type="ORF">MPSI1_001325</name>
</gene>
<keyword evidence="3" id="KW-0963">Cytoplasm</keyword>
<evidence type="ECO:0000313" key="8">
    <source>
        <dbReference type="Proteomes" id="UP001214628"/>
    </source>
</evidence>
<keyword evidence="8" id="KW-1185">Reference proteome</keyword>
<dbReference type="GO" id="GO:0006979">
    <property type="term" value="P:response to oxidative stress"/>
    <property type="evidence" value="ECO:0007669"/>
    <property type="project" value="InterPro"/>
</dbReference>
<comment type="similarity">
    <text evidence="2">Belongs to the SVF1 family.</text>
</comment>
<dbReference type="Pfam" id="PF08622">
    <property type="entry name" value="Svf1"/>
    <property type="match status" value="1"/>
</dbReference>
<feature type="compositionally biased region" description="Low complexity" evidence="4">
    <location>
        <begin position="1"/>
        <end position="12"/>
    </location>
</feature>
<dbReference type="EMBL" id="CP118375">
    <property type="protein sequence ID" value="WFD42677.1"/>
    <property type="molecule type" value="Genomic_DNA"/>
</dbReference>
<proteinExistence type="inferred from homology"/>
<dbReference type="PANTHER" id="PTHR47107:SF1">
    <property type="entry name" value="CERAMIDE-BINDING PROTEIN SVF1-RELATED"/>
    <property type="match status" value="1"/>
</dbReference>
<protein>
    <submittedName>
        <fullName evidence="7">Cell survival pathways protein</fullName>
    </submittedName>
</protein>
<dbReference type="InterPro" id="IPR013931">
    <property type="entry name" value="Svf1-like_N"/>
</dbReference>
<organism evidence="7 8">
    <name type="scientific">Malassezia psittaci</name>
    <dbReference type="NCBI Taxonomy" id="1821823"/>
    <lineage>
        <taxon>Eukaryota</taxon>
        <taxon>Fungi</taxon>
        <taxon>Dikarya</taxon>
        <taxon>Basidiomycota</taxon>
        <taxon>Ustilaginomycotina</taxon>
        <taxon>Malasseziomycetes</taxon>
        <taxon>Malasseziales</taxon>
        <taxon>Malasseziaceae</taxon>
        <taxon>Malassezia</taxon>
    </lineage>
</organism>
<feature type="domain" description="Svf1-like C-terminal" evidence="6">
    <location>
        <begin position="231"/>
        <end position="438"/>
    </location>
</feature>
<evidence type="ECO:0000313" key="7">
    <source>
        <dbReference type="EMBL" id="WFD42677.1"/>
    </source>
</evidence>
<dbReference type="Proteomes" id="UP001214628">
    <property type="component" value="Chromosome 1"/>
</dbReference>
<comment type="subcellular location">
    <subcellularLocation>
        <location evidence="1">Cytoplasm</location>
    </subcellularLocation>
</comment>
<evidence type="ECO:0000259" key="6">
    <source>
        <dbReference type="Pfam" id="PF17187"/>
    </source>
</evidence>
<name>A0AAF0F8M7_9BASI</name>
<dbReference type="PANTHER" id="PTHR47107">
    <property type="entry name" value="SVF1-LIKE PROTEIN YDR222W-RELATED"/>
    <property type="match status" value="1"/>
</dbReference>
<reference evidence="7" key="1">
    <citation type="submission" date="2023-02" db="EMBL/GenBank/DDBJ databases">
        <title>Mating type loci evolution in Malassezia.</title>
        <authorList>
            <person name="Coelho M.A."/>
        </authorList>
    </citation>
    <scope>NUCLEOTIDE SEQUENCE</scope>
    <source>
        <strain evidence="7">CBS 14136</strain>
    </source>
</reference>
<evidence type="ECO:0000256" key="1">
    <source>
        <dbReference type="ARBA" id="ARBA00004496"/>
    </source>
</evidence>
<feature type="region of interest" description="Disordered" evidence="4">
    <location>
        <begin position="1"/>
        <end position="31"/>
    </location>
</feature>
<evidence type="ECO:0000256" key="3">
    <source>
        <dbReference type="ARBA" id="ARBA00022490"/>
    </source>
</evidence>